<protein>
    <submittedName>
        <fullName evidence="10">ABC-type multidrug transport system fused ATPase/permease subunit</fullName>
    </submittedName>
</protein>
<dbReference type="GO" id="GO:0015421">
    <property type="term" value="F:ABC-type oligopeptide transporter activity"/>
    <property type="evidence" value="ECO:0007669"/>
    <property type="project" value="TreeGrafter"/>
</dbReference>
<keyword evidence="11" id="KW-1185">Reference proteome</keyword>
<keyword evidence="4" id="KW-0067">ATP-binding</keyword>
<comment type="subcellular location">
    <subcellularLocation>
        <location evidence="1">Cell membrane</location>
        <topology evidence="1">Multi-pass membrane protein</topology>
    </subcellularLocation>
</comment>
<name>A0A318XQC6_9FIRM</name>
<comment type="caution">
    <text evidence="10">The sequence shown here is derived from an EMBL/GenBank/DDBJ whole genome shotgun (WGS) entry which is preliminary data.</text>
</comment>
<dbReference type="PANTHER" id="PTHR43394:SF1">
    <property type="entry name" value="ATP-BINDING CASSETTE SUB-FAMILY B MEMBER 10, MITOCHONDRIAL"/>
    <property type="match status" value="1"/>
</dbReference>
<dbReference type="InterPro" id="IPR027417">
    <property type="entry name" value="P-loop_NTPase"/>
</dbReference>
<feature type="domain" description="ABC transmembrane type-1" evidence="9">
    <location>
        <begin position="36"/>
        <end position="310"/>
    </location>
</feature>
<evidence type="ECO:0000256" key="5">
    <source>
        <dbReference type="ARBA" id="ARBA00022989"/>
    </source>
</evidence>
<dbReference type="Gene3D" id="3.40.50.300">
    <property type="entry name" value="P-loop containing nucleotide triphosphate hydrolases"/>
    <property type="match status" value="1"/>
</dbReference>
<proteinExistence type="predicted"/>
<evidence type="ECO:0000313" key="10">
    <source>
        <dbReference type="EMBL" id="PYG89478.1"/>
    </source>
</evidence>
<dbReference type="InterPro" id="IPR036640">
    <property type="entry name" value="ABC1_TM_sf"/>
</dbReference>
<feature type="transmembrane region" description="Helical" evidence="7">
    <location>
        <begin position="61"/>
        <end position="81"/>
    </location>
</feature>
<keyword evidence="5 7" id="KW-1133">Transmembrane helix</keyword>
<gene>
    <name evidence="10" type="ORF">LY28_00697</name>
</gene>
<dbReference type="Proteomes" id="UP000248132">
    <property type="component" value="Unassembled WGS sequence"/>
</dbReference>
<dbReference type="SUPFAM" id="SSF52540">
    <property type="entry name" value="P-loop containing nucleoside triphosphate hydrolases"/>
    <property type="match status" value="1"/>
</dbReference>
<evidence type="ECO:0000256" key="1">
    <source>
        <dbReference type="ARBA" id="ARBA00004651"/>
    </source>
</evidence>
<feature type="transmembrane region" description="Helical" evidence="7">
    <location>
        <begin position="28"/>
        <end position="49"/>
    </location>
</feature>
<evidence type="ECO:0000256" key="6">
    <source>
        <dbReference type="ARBA" id="ARBA00023136"/>
    </source>
</evidence>
<feature type="transmembrane region" description="Helical" evidence="7">
    <location>
        <begin position="143"/>
        <end position="163"/>
    </location>
</feature>
<keyword evidence="3" id="KW-0547">Nucleotide-binding</keyword>
<dbReference type="CDD" id="cd07346">
    <property type="entry name" value="ABC_6TM_exporters"/>
    <property type="match status" value="1"/>
</dbReference>
<dbReference type="SUPFAM" id="SSF90123">
    <property type="entry name" value="ABC transporter transmembrane region"/>
    <property type="match status" value="1"/>
</dbReference>
<dbReference type="AlphaFoldDB" id="A0A318XQC6"/>
<keyword evidence="2 7" id="KW-0812">Transmembrane</keyword>
<dbReference type="Pfam" id="PF00005">
    <property type="entry name" value="ABC_tran"/>
    <property type="match status" value="1"/>
</dbReference>
<dbReference type="GO" id="GO:0016887">
    <property type="term" value="F:ATP hydrolysis activity"/>
    <property type="evidence" value="ECO:0007669"/>
    <property type="project" value="InterPro"/>
</dbReference>
<keyword evidence="6 7" id="KW-0472">Membrane</keyword>
<evidence type="ECO:0000313" key="11">
    <source>
        <dbReference type="Proteomes" id="UP000248132"/>
    </source>
</evidence>
<sequence length="573" mass="62343">MRIVTELKRMREYSSWIFGNARGFKKNIAAIILLDAAAALAGVAVAILSKNLIDSADKGNISRAVIYAGIFGALILLNLGIKALTSVLSVRTYELMSNSIRKRMFSRISMSEWLHVTKYHSGDILTRLTSDVGNVTTGAVNTLPGIICLCVQLAAAFGTLLYYEPMLAVSAFVIGPFTVLLSRIWGRKLKALNVKVQESEGAYRAFIQEALENMLIVKTFQLEKKNVTAISQLHGIRLKWVMKKSITGIIAGTALGLGYWTGYLLAFCWGAVKLSRQATTFGTLTAFLQLVSQVQAPFMGLASTIPQLISAMASSERLMELEALPLECLPEELPARAATGICLNDIAFSYERDKPILRKLTAYIQPGETVGLIGASGEGKTTLIRLLLALVKPENGKISFVEQSGQEISASARTRDWISYIPQGNTLFSGTIEENIRAGCPGASGEEVEAAARAACAMGFIEELAEGIQSKIGERGIGLSEGQAQRISIARAILRKAPVLILDEATSALDTDSEMQVLKSIHELSPPRTCIIITHRLTALRICSRIFELKNGCLIKKSIDETEDYGERKVNYG</sequence>
<dbReference type="EMBL" id="QKMR01000003">
    <property type="protein sequence ID" value="PYG89478.1"/>
    <property type="molecule type" value="Genomic_DNA"/>
</dbReference>
<evidence type="ECO:0000259" key="8">
    <source>
        <dbReference type="PROSITE" id="PS50893"/>
    </source>
</evidence>
<dbReference type="Gene3D" id="1.20.1560.10">
    <property type="entry name" value="ABC transporter type 1, transmembrane domain"/>
    <property type="match status" value="1"/>
</dbReference>
<feature type="transmembrane region" description="Helical" evidence="7">
    <location>
        <begin position="246"/>
        <end position="272"/>
    </location>
</feature>
<evidence type="ECO:0000256" key="7">
    <source>
        <dbReference type="SAM" id="Phobius"/>
    </source>
</evidence>
<dbReference type="RefSeq" id="WP_110460769.1">
    <property type="nucleotide sequence ID" value="NZ_QKMR01000003.1"/>
</dbReference>
<dbReference type="InterPro" id="IPR011527">
    <property type="entry name" value="ABC1_TM_dom"/>
</dbReference>
<feature type="transmembrane region" description="Helical" evidence="7">
    <location>
        <begin position="169"/>
        <end position="186"/>
    </location>
</feature>
<evidence type="ECO:0000256" key="3">
    <source>
        <dbReference type="ARBA" id="ARBA00022741"/>
    </source>
</evidence>
<feature type="domain" description="ABC transporter" evidence="8">
    <location>
        <begin position="341"/>
        <end position="573"/>
    </location>
</feature>
<dbReference type="Pfam" id="PF00664">
    <property type="entry name" value="ABC_membrane"/>
    <property type="match status" value="1"/>
</dbReference>
<accession>A0A318XQC6</accession>
<dbReference type="SMART" id="SM00382">
    <property type="entry name" value="AAA"/>
    <property type="match status" value="1"/>
</dbReference>
<dbReference type="InterPro" id="IPR003439">
    <property type="entry name" value="ABC_transporter-like_ATP-bd"/>
</dbReference>
<evidence type="ECO:0000259" key="9">
    <source>
        <dbReference type="PROSITE" id="PS50929"/>
    </source>
</evidence>
<dbReference type="OrthoDB" id="9762778at2"/>
<dbReference type="PROSITE" id="PS50893">
    <property type="entry name" value="ABC_TRANSPORTER_2"/>
    <property type="match status" value="1"/>
</dbReference>
<evidence type="ECO:0000256" key="2">
    <source>
        <dbReference type="ARBA" id="ARBA00022692"/>
    </source>
</evidence>
<organism evidence="10 11">
    <name type="scientific">Ruminiclostridium sufflavum DSM 19573</name>
    <dbReference type="NCBI Taxonomy" id="1121337"/>
    <lineage>
        <taxon>Bacteria</taxon>
        <taxon>Bacillati</taxon>
        <taxon>Bacillota</taxon>
        <taxon>Clostridia</taxon>
        <taxon>Eubacteriales</taxon>
        <taxon>Oscillospiraceae</taxon>
        <taxon>Ruminiclostridium</taxon>
    </lineage>
</organism>
<dbReference type="GO" id="GO:0005524">
    <property type="term" value="F:ATP binding"/>
    <property type="evidence" value="ECO:0007669"/>
    <property type="project" value="UniProtKB-KW"/>
</dbReference>
<dbReference type="InterPro" id="IPR039421">
    <property type="entry name" value="Type_1_exporter"/>
</dbReference>
<dbReference type="PROSITE" id="PS50929">
    <property type="entry name" value="ABC_TM1F"/>
    <property type="match status" value="1"/>
</dbReference>
<reference evidence="10 11" key="1">
    <citation type="submission" date="2018-06" db="EMBL/GenBank/DDBJ databases">
        <title>Genomic Encyclopedia of Type Strains, Phase I: the one thousand microbial genomes (KMG-I) project.</title>
        <authorList>
            <person name="Kyrpides N."/>
        </authorList>
    </citation>
    <scope>NUCLEOTIDE SEQUENCE [LARGE SCALE GENOMIC DNA]</scope>
    <source>
        <strain evidence="10 11">DSM 19573</strain>
    </source>
</reference>
<dbReference type="GO" id="GO:0005886">
    <property type="term" value="C:plasma membrane"/>
    <property type="evidence" value="ECO:0007669"/>
    <property type="project" value="UniProtKB-SubCell"/>
</dbReference>
<dbReference type="PANTHER" id="PTHR43394">
    <property type="entry name" value="ATP-DEPENDENT PERMEASE MDL1, MITOCHONDRIAL"/>
    <property type="match status" value="1"/>
</dbReference>
<evidence type="ECO:0000256" key="4">
    <source>
        <dbReference type="ARBA" id="ARBA00022840"/>
    </source>
</evidence>
<dbReference type="InterPro" id="IPR003593">
    <property type="entry name" value="AAA+_ATPase"/>
</dbReference>